<feature type="transmembrane region" description="Helical" evidence="6">
    <location>
        <begin position="213"/>
        <end position="232"/>
    </location>
</feature>
<feature type="transmembrane region" description="Helical" evidence="6">
    <location>
        <begin position="402"/>
        <end position="419"/>
    </location>
</feature>
<feature type="domain" description="GOST seven transmembrane" evidence="7">
    <location>
        <begin position="180"/>
        <end position="426"/>
    </location>
</feature>
<comment type="subcellular location">
    <subcellularLocation>
        <location evidence="1">Membrane</location>
        <topology evidence="1">Multi-pass membrane protein</topology>
    </subcellularLocation>
</comment>
<evidence type="ECO:0000256" key="6">
    <source>
        <dbReference type="SAM" id="Phobius"/>
    </source>
</evidence>
<accession>A0AAN9Y816</accession>
<evidence type="ECO:0000256" key="5">
    <source>
        <dbReference type="ARBA" id="ARBA00023136"/>
    </source>
</evidence>
<feature type="transmembrane region" description="Helical" evidence="6">
    <location>
        <begin position="320"/>
        <end position="338"/>
    </location>
</feature>
<dbReference type="EMBL" id="JBBCAQ010000010">
    <property type="protein sequence ID" value="KAK7601879.1"/>
    <property type="molecule type" value="Genomic_DNA"/>
</dbReference>
<name>A0AAN9Y816_9HEMI</name>
<evidence type="ECO:0000256" key="2">
    <source>
        <dbReference type="ARBA" id="ARBA00022692"/>
    </source>
</evidence>
<dbReference type="InterPro" id="IPR053937">
    <property type="entry name" value="GOST_TM"/>
</dbReference>
<keyword evidence="3" id="KW-0732">Signal</keyword>
<feature type="transmembrane region" description="Helical" evidence="6">
    <location>
        <begin position="290"/>
        <end position="308"/>
    </location>
</feature>
<dbReference type="Proteomes" id="UP001367676">
    <property type="component" value="Unassembled WGS sequence"/>
</dbReference>
<feature type="transmembrane region" description="Helical" evidence="6">
    <location>
        <begin position="359"/>
        <end position="382"/>
    </location>
</feature>
<dbReference type="PANTHER" id="PTHR21229:SF1">
    <property type="entry name" value="GH17801P"/>
    <property type="match status" value="1"/>
</dbReference>
<dbReference type="AlphaFoldDB" id="A0AAN9Y816"/>
<dbReference type="GO" id="GO:0005829">
    <property type="term" value="C:cytosol"/>
    <property type="evidence" value="ECO:0007669"/>
    <property type="project" value="GOC"/>
</dbReference>
<organism evidence="8 9">
    <name type="scientific">Parthenolecanium corni</name>
    <dbReference type="NCBI Taxonomy" id="536013"/>
    <lineage>
        <taxon>Eukaryota</taxon>
        <taxon>Metazoa</taxon>
        <taxon>Ecdysozoa</taxon>
        <taxon>Arthropoda</taxon>
        <taxon>Hexapoda</taxon>
        <taxon>Insecta</taxon>
        <taxon>Pterygota</taxon>
        <taxon>Neoptera</taxon>
        <taxon>Paraneoptera</taxon>
        <taxon>Hemiptera</taxon>
        <taxon>Sternorrhyncha</taxon>
        <taxon>Coccoidea</taxon>
        <taxon>Coccidae</taxon>
        <taxon>Parthenolecanium</taxon>
    </lineage>
</organism>
<keyword evidence="2 6" id="KW-0812">Transmembrane</keyword>
<feature type="transmembrane region" description="Helical" evidence="6">
    <location>
        <begin position="262"/>
        <end position="278"/>
    </location>
</feature>
<evidence type="ECO:0000256" key="3">
    <source>
        <dbReference type="ARBA" id="ARBA00022729"/>
    </source>
</evidence>
<evidence type="ECO:0000256" key="1">
    <source>
        <dbReference type="ARBA" id="ARBA00004141"/>
    </source>
</evidence>
<evidence type="ECO:0000313" key="9">
    <source>
        <dbReference type="Proteomes" id="UP001367676"/>
    </source>
</evidence>
<dbReference type="GO" id="GO:0016020">
    <property type="term" value="C:membrane"/>
    <property type="evidence" value="ECO:0007669"/>
    <property type="project" value="UniProtKB-SubCell"/>
</dbReference>
<dbReference type="InterPro" id="IPR009637">
    <property type="entry name" value="GPR107/GPR108-like"/>
</dbReference>
<keyword evidence="9" id="KW-1185">Reference proteome</keyword>
<evidence type="ECO:0000256" key="4">
    <source>
        <dbReference type="ARBA" id="ARBA00022989"/>
    </source>
</evidence>
<evidence type="ECO:0000313" key="8">
    <source>
        <dbReference type="EMBL" id="KAK7601879.1"/>
    </source>
</evidence>
<dbReference type="GO" id="GO:0005794">
    <property type="term" value="C:Golgi apparatus"/>
    <property type="evidence" value="ECO:0007669"/>
    <property type="project" value="TreeGrafter"/>
</dbReference>
<protein>
    <recommendedName>
        <fullName evidence="7">GOST seven transmembrane domain-containing protein</fullName>
    </recommendedName>
</protein>
<proteinExistence type="predicted"/>
<keyword evidence="5 6" id="KW-0472">Membrane</keyword>
<reference evidence="8 9" key="1">
    <citation type="submission" date="2024-03" db="EMBL/GenBank/DDBJ databases">
        <title>Adaptation during the transition from Ophiocordyceps entomopathogen to insect associate is accompanied by gene loss and intensified selection.</title>
        <authorList>
            <person name="Ward C.M."/>
            <person name="Onetto C.A."/>
            <person name="Borneman A.R."/>
        </authorList>
    </citation>
    <scope>NUCLEOTIDE SEQUENCE [LARGE SCALE GENOMIC DNA]</scope>
    <source>
        <strain evidence="8">AWRI1</strain>
        <tissue evidence="8">Single Adult Female</tissue>
    </source>
</reference>
<dbReference type="Pfam" id="PF06814">
    <property type="entry name" value="GOST_TM"/>
    <property type="match status" value="1"/>
</dbReference>
<comment type="caution">
    <text evidence="8">The sequence shown here is derived from an EMBL/GenBank/DDBJ whole genome shotgun (WGS) entry which is preliminary data.</text>
</comment>
<feature type="transmembrane region" description="Helical" evidence="6">
    <location>
        <begin position="182"/>
        <end position="201"/>
    </location>
</feature>
<gene>
    <name evidence="8" type="ORF">V9T40_009320</name>
</gene>
<sequence>MLGREGGTGIGGTLQHFAAFPCQCGSSFGFGLRVQVASSIHTPQSSWLIYPDNCIVIPKALFLNSVISVRVSCNESIGSIRVQTKLEESDCYGSDIVRESALMCQAVESALTETSKNSNETQNILFNCAKDHSRKILFRTSSDGFFVFVLKVGHVKEGSDAKLFTDMKGPHGYLSAEKWPLLHFYGFMCIVYGIYAVVWFVVSFMQWRDLLRIQFWIGAVILIGMIEKAMFYEEYESVNSTGESSLLGTEFAAELVSAAKRSLARMLVIIVSLGYGIVKPRLGSHLPRIMISGILYFTLASTEAYFRVVKYRSIRANELLISGILLALLDSFICWWIFSSLIQTTRTLRLRRNITKLQLYNYFTNTLIFAVIASTIFMLYSLKSHRIVVCFKDWKDLWIDDAFWHLLFSIILLVIMILWRPTNNNQRYAFSPLLDAPDDDESDDEIEHFVNDNYGVKMRGMGSNRSDSPRSKNALDDDLKWVEENIPPSFIDSTLPILDSDEELMNTKFEMSKME</sequence>
<dbReference type="PANTHER" id="PTHR21229">
    <property type="entry name" value="LUNG SEVEN TRANSMEMBRANE RECEPTOR"/>
    <property type="match status" value="1"/>
</dbReference>
<evidence type="ECO:0000259" key="7">
    <source>
        <dbReference type="Pfam" id="PF06814"/>
    </source>
</evidence>
<keyword evidence="4 6" id="KW-1133">Transmembrane helix</keyword>
<dbReference type="GO" id="GO:0042147">
    <property type="term" value="P:retrograde transport, endosome to Golgi"/>
    <property type="evidence" value="ECO:0007669"/>
    <property type="project" value="TreeGrafter"/>
</dbReference>